<dbReference type="Proteomes" id="UP000230064">
    <property type="component" value="Unassembled WGS sequence"/>
</dbReference>
<gene>
    <name evidence="4" type="ORF">COZ30_00840</name>
</gene>
<reference evidence="5" key="1">
    <citation type="submission" date="2017-09" db="EMBL/GenBank/DDBJ databases">
        <title>Depth-based differentiation of microbial function through sediment-hosted aquifers and enrichment of novel symbionts in the deep terrestrial subsurface.</title>
        <authorList>
            <person name="Probst A.J."/>
            <person name="Ladd B."/>
            <person name="Jarett J.K."/>
            <person name="Geller-Mcgrath D.E."/>
            <person name="Sieber C.M.K."/>
            <person name="Emerson J.B."/>
            <person name="Anantharaman K."/>
            <person name="Thomas B.C."/>
            <person name="Malmstrom R."/>
            <person name="Stieglmeier M."/>
            <person name="Klingl A."/>
            <person name="Woyke T."/>
            <person name="Ryan C.M."/>
            <person name="Banfield J.F."/>
        </authorList>
    </citation>
    <scope>NUCLEOTIDE SEQUENCE [LARGE SCALE GENOMIC DNA]</scope>
</reference>
<evidence type="ECO:0000259" key="3">
    <source>
        <dbReference type="Pfam" id="PF05598"/>
    </source>
</evidence>
<dbReference type="GO" id="GO:0006313">
    <property type="term" value="P:DNA transposition"/>
    <property type="evidence" value="ECO:0007669"/>
    <property type="project" value="InterPro"/>
</dbReference>
<dbReference type="AlphaFoldDB" id="A0A2M7MFD5"/>
<feature type="domain" description="Transposase InsH N-terminal" evidence="3">
    <location>
        <begin position="22"/>
        <end position="117"/>
    </location>
</feature>
<evidence type="ECO:0000256" key="1">
    <source>
        <dbReference type="SAM" id="MobiDB-lite"/>
    </source>
</evidence>
<name>A0A2M7MFD5_9BACT</name>
<feature type="region of interest" description="Disordered" evidence="1">
    <location>
        <begin position="163"/>
        <end position="183"/>
    </location>
</feature>
<dbReference type="InterPro" id="IPR008490">
    <property type="entry name" value="Transposase_InsH_N"/>
</dbReference>
<sequence length="390" mass="44643">MSKIRFRADTTNSFFGNFLYAQVLPEENFLVRLKNEVPWERFTQGMLSVYKGGGEYGPTPYAPDKILRMLLVPYLFNISEREAENVVRFNLLAKYFVGLGVDELPPDNSTLTVFKDRLLKAQGQKAWESLFTKIIIFAKRKGIVFGKLQIIDSTHTTADVNLAQDNKRQKKEDKPPRDKEAAFKTKGKKEAFTDSGKKVMVKDTIYGFKAHTSLNQKTQIITSLKVTSAKEDDGKQFCTLVEKDERLGIINTKQTDRTKQNIYTADKAYDDGNNHEYLTEKNLVSAIILKETRTKKKDPHKEPWLAMMASPAYQESIPKRKQIEKKFGEEKKHHGFAKARYLGLRKYAIQAYLTAIVVNLKRIMLLTSLENQVCLAKIPMSCNSPRGYCN</sequence>
<dbReference type="Pfam" id="PF01609">
    <property type="entry name" value="DDE_Tnp_1"/>
    <property type="match status" value="1"/>
</dbReference>
<dbReference type="GO" id="GO:0003677">
    <property type="term" value="F:DNA binding"/>
    <property type="evidence" value="ECO:0007669"/>
    <property type="project" value="InterPro"/>
</dbReference>
<evidence type="ECO:0008006" key="6">
    <source>
        <dbReference type="Google" id="ProtNLM"/>
    </source>
</evidence>
<protein>
    <recommendedName>
        <fullName evidence="6">IS5/IS1182 family transposase</fullName>
    </recommendedName>
</protein>
<organism evidence="4 5">
    <name type="scientific">Candidatus Nealsonbacteria bacterium CG_4_10_14_3_um_filter_36_16</name>
    <dbReference type="NCBI Taxonomy" id="1974685"/>
    <lineage>
        <taxon>Bacteria</taxon>
        <taxon>Candidatus Nealsoniibacteriota</taxon>
    </lineage>
</organism>
<evidence type="ECO:0000313" key="4">
    <source>
        <dbReference type="EMBL" id="PIX88433.1"/>
    </source>
</evidence>
<evidence type="ECO:0000313" key="5">
    <source>
        <dbReference type="Proteomes" id="UP000230064"/>
    </source>
</evidence>
<accession>A0A2M7MFD5</accession>
<dbReference type="PANTHER" id="PTHR35604:SF2">
    <property type="entry name" value="TRANSPOSASE INSH FOR INSERTION SEQUENCE ELEMENT IS5A-RELATED"/>
    <property type="match status" value="1"/>
</dbReference>
<comment type="caution">
    <text evidence="4">The sequence shown here is derived from an EMBL/GenBank/DDBJ whole genome shotgun (WGS) entry which is preliminary data.</text>
</comment>
<dbReference type="GO" id="GO:0004803">
    <property type="term" value="F:transposase activity"/>
    <property type="evidence" value="ECO:0007669"/>
    <property type="project" value="InterPro"/>
</dbReference>
<evidence type="ECO:0000259" key="2">
    <source>
        <dbReference type="Pfam" id="PF01609"/>
    </source>
</evidence>
<dbReference type="PANTHER" id="PTHR35604">
    <property type="entry name" value="TRANSPOSASE INSH FOR INSERTION SEQUENCE ELEMENT IS5A-RELATED"/>
    <property type="match status" value="1"/>
</dbReference>
<dbReference type="InterPro" id="IPR002559">
    <property type="entry name" value="Transposase_11"/>
</dbReference>
<feature type="domain" description="Transposase IS4-like" evidence="2">
    <location>
        <begin position="150"/>
        <end position="360"/>
    </location>
</feature>
<dbReference type="EMBL" id="PFJR01000021">
    <property type="protein sequence ID" value="PIX88433.1"/>
    <property type="molecule type" value="Genomic_DNA"/>
</dbReference>
<dbReference type="Pfam" id="PF05598">
    <property type="entry name" value="DUF772"/>
    <property type="match status" value="1"/>
</dbReference>
<feature type="compositionally biased region" description="Basic and acidic residues" evidence="1">
    <location>
        <begin position="165"/>
        <end position="183"/>
    </location>
</feature>
<proteinExistence type="predicted"/>